<protein>
    <submittedName>
        <fullName evidence="4">C2H2-type domain-containing protein</fullName>
    </submittedName>
</protein>
<dbReference type="SMART" id="SM00355">
    <property type="entry name" value="ZnF_C2H2"/>
    <property type="match status" value="6"/>
</dbReference>
<feature type="domain" description="C2H2-type" evidence="2">
    <location>
        <begin position="288"/>
        <end position="312"/>
    </location>
</feature>
<reference evidence="4" key="1">
    <citation type="submission" date="2022-11" db="UniProtKB">
        <authorList>
            <consortium name="WormBaseParasite"/>
        </authorList>
    </citation>
    <scope>IDENTIFICATION</scope>
</reference>
<proteinExistence type="predicted"/>
<dbReference type="InterPro" id="IPR013087">
    <property type="entry name" value="Znf_C2H2_type"/>
</dbReference>
<feature type="domain" description="C2H2-type" evidence="2">
    <location>
        <begin position="447"/>
        <end position="472"/>
    </location>
</feature>
<evidence type="ECO:0000313" key="3">
    <source>
        <dbReference type="Proteomes" id="UP000887574"/>
    </source>
</evidence>
<feature type="domain" description="C2H2-type" evidence="2">
    <location>
        <begin position="31"/>
        <end position="55"/>
    </location>
</feature>
<dbReference type="WBParaSite" id="jg17564">
    <property type="protein sequence ID" value="jg17564"/>
    <property type="gene ID" value="jg17564"/>
</dbReference>
<accession>A0A915DB51</accession>
<evidence type="ECO:0000256" key="1">
    <source>
        <dbReference type="SAM" id="MobiDB-lite"/>
    </source>
</evidence>
<evidence type="ECO:0000259" key="2">
    <source>
        <dbReference type="SMART" id="SM00355"/>
    </source>
</evidence>
<dbReference type="Proteomes" id="UP000887574">
    <property type="component" value="Unplaced"/>
</dbReference>
<keyword evidence="3" id="KW-1185">Reference proteome</keyword>
<organism evidence="3 4">
    <name type="scientific">Ditylenchus dipsaci</name>
    <dbReference type="NCBI Taxonomy" id="166011"/>
    <lineage>
        <taxon>Eukaryota</taxon>
        <taxon>Metazoa</taxon>
        <taxon>Ecdysozoa</taxon>
        <taxon>Nematoda</taxon>
        <taxon>Chromadorea</taxon>
        <taxon>Rhabditida</taxon>
        <taxon>Tylenchina</taxon>
        <taxon>Tylenchomorpha</taxon>
        <taxon>Sphaerularioidea</taxon>
        <taxon>Anguinidae</taxon>
        <taxon>Anguininae</taxon>
        <taxon>Ditylenchus</taxon>
    </lineage>
</organism>
<sequence>MYNCSSCDLQTICRNELEAHISAIHFDCTPYECELCPHSKFPTEFAIRKHFENDHQLEEYYIKFKVSPKIALKKMQISKCVNESSCYQYENTNSSTSIELLTFQADPHVYQNAAVAFCAGSHVEDASATVQPVDDKNFLQSTQTDLGVLEGYSSNSEVLEIPANETTAHDQTSSNTPIVRIHKTTSFAKPDNLLDNTCVPESSSCGVEQAVKEEEIVHENEHGRTGMEDRVELAAMIKNILKLRLFDQTSQLTALEEVECKKCGEFIPDHFYDVFYHINTRHLKLVMYECKECLMPFYWMRKAAVLHVENQHFAKNDTIQDNSEKHWVEINVKKFDYFPSSKCFSREVRSISTNLSQTEREVQLDGKVADKSSNDQTTHEPKKRRGGKSKAKDLLTKTDSTVSLRRLLLIRKDGKKMVKCKKCETQVKRKSWPMLHHANSHCQLALYECKACNKMFYHYSKGHMSKHVNKEHGGKKDLIVDKRKSCIKILEAECSKLFFK</sequence>
<feature type="domain" description="C2H2-type" evidence="2">
    <location>
        <begin position="2"/>
        <end position="25"/>
    </location>
</feature>
<dbReference type="Gene3D" id="3.30.160.60">
    <property type="entry name" value="Classic Zinc Finger"/>
    <property type="match status" value="1"/>
</dbReference>
<feature type="compositionally biased region" description="Basic and acidic residues" evidence="1">
    <location>
        <begin position="362"/>
        <end position="380"/>
    </location>
</feature>
<feature type="domain" description="C2H2-type" evidence="2">
    <location>
        <begin position="258"/>
        <end position="282"/>
    </location>
</feature>
<feature type="region of interest" description="Disordered" evidence="1">
    <location>
        <begin position="362"/>
        <end position="395"/>
    </location>
</feature>
<feature type="domain" description="C2H2-type" evidence="2">
    <location>
        <begin position="418"/>
        <end position="441"/>
    </location>
</feature>
<evidence type="ECO:0000313" key="4">
    <source>
        <dbReference type="WBParaSite" id="jg17564"/>
    </source>
</evidence>
<name>A0A915DB51_9BILA</name>
<dbReference type="AlphaFoldDB" id="A0A915DB51"/>